<keyword evidence="7" id="KW-0675">Receptor</keyword>
<feature type="domain" description="PKD/REJ-like" evidence="6">
    <location>
        <begin position="12"/>
        <end position="186"/>
    </location>
</feature>
<evidence type="ECO:0000256" key="2">
    <source>
        <dbReference type="ARBA" id="ARBA00022692"/>
    </source>
</evidence>
<evidence type="ECO:0000259" key="6">
    <source>
        <dbReference type="Pfam" id="PF02010"/>
    </source>
</evidence>
<accession>A0AAV3ZK86</accession>
<dbReference type="PANTHER" id="PTHR46730">
    <property type="entry name" value="POLYCYSTIN-1"/>
    <property type="match status" value="1"/>
</dbReference>
<evidence type="ECO:0000256" key="5">
    <source>
        <dbReference type="ARBA" id="ARBA00023136"/>
    </source>
</evidence>
<dbReference type="GO" id="GO:0005886">
    <property type="term" value="C:plasma membrane"/>
    <property type="evidence" value="ECO:0007669"/>
    <property type="project" value="TreeGrafter"/>
</dbReference>
<dbReference type="InterPro" id="IPR002859">
    <property type="entry name" value="PKD/REJ-like"/>
</dbReference>
<gene>
    <name evidence="7" type="ORF">PoB_002148300</name>
</gene>
<evidence type="ECO:0000256" key="1">
    <source>
        <dbReference type="ARBA" id="ARBA00004370"/>
    </source>
</evidence>
<dbReference type="Pfam" id="PF02010">
    <property type="entry name" value="REJ"/>
    <property type="match status" value="1"/>
</dbReference>
<dbReference type="EMBL" id="BLXT01002484">
    <property type="protein sequence ID" value="GFN94977.1"/>
    <property type="molecule type" value="Genomic_DNA"/>
</dbReference>
<evidence type="ECO:0000256" key="4">
    <source>
        <dbReference type="ARBA" id="ARBA00022989"/>
    </source>
</evidence>
<reference evidence="7 8" key="1">
    <citation type="journal article" date="2021" name="Elife">
        <title>Chloroplast acquisition without the gene transfer in kleptoplastic sea slugs, Plakobranchus ocellatus.</title>
        <authorList>
            <person name="Maeda T."/>
            <person name="Takahashi S."/>
            <person name="Yoshida T."/>
            <person name="Shimamura S."/>
            <person name="Takaki Y."/>
            <person name="Nagai Y."/>
            <person name="Toyoda A."/>
            <person name="Suzuki Y."/>
            <person name="Arimoto A."/>
            <person name="Ishii H."/>
            <person name="Satoh N."/>
            <person name="Nishiyama T."/>
            <person name="Hasebe M."/>
            <person name="Maruyama T."/>
            <person name="Minagawa J."/>
            <person name="Obokata J."/>
            <person name="Shigenobu S."/>
        </authorList>
    </citation>
    <scope>NUCLEOTIDE SEQUENCE [LARGE SCALE GENOMIC DNA]</scope>
</reference>
<keyword evidence="4" id="KW-1133">Transmembrane helix</keyword>
<keyword evidence="2" id="KW-0812">Transmembrane</keyword>
<organism evidence="7 8">
    <name type="scientific">Plakobranchus ocellatus</name>
    <dbReference type="NCBI Taxonomy" id="259542"/>
    <lineage>
        <taxon>Eukaryota</taxon>
        <taxon>Metazoa</taxon>
        <taxon>Spiralia</taxon>
        <taxon>Lophotrochozoa</taxon>
        <taxon>Mollusca</taxon>
        <taxon>Gastropoda</taxon>
        <taxon>Heterobranchia</taxon>
        <taxon>Euthyneura</taxon>
        <taxon>Panpulmonata</taxon>
        <taxon>Sacoglossa</taxon>
        <taxon>Placobranchoidea</taxon>
        <taxon>Plakobranchidae</taxon>
        <taxon>Plakobranchus</taxon>
    </lineage>
</organism>
<keyword evidence="8" id="KW-1185">Reference proteome</keyword>
<protein>
    <submittedName>
        <fullName evidence="7">Sperm receptor for egg jelly-like</fullName>
    </submittedName>
</protein>
<dbReference type="AlphaFoldDB" id="A0AAV3ZK86"/>
<evidence type="ECO:0000256" key="3">
    <source>
        <dbReference type="ARBA" id="ARBA00022737"/>
    </source>
</evidence>
<dbReference type="GO" id="GO:0006816">
    <property type="term" value="P:calcium ion transport"/>
    <property type="evidence" value="ECO:0007669"/>
    <property type="project" value="TreeGrafter"/>
</dbReference>
<comment type="caution">
    <text evidence="7">The sequence shown here is derived from an EMBL/GenBank/DDBJ whole genome shotgun (WGS) entry which is preliminary data.</text>
</comment>
<evidence type="ECO:0000313" key="8">
    <source>
        <dbReference type="Proteomes" id="UP000735302"/>
    </source>
</evidence>
<dbReference type="PANTHER" id="PTHR46730:SF1">
    <property type="entry name" value="PLAT DOMAIN-CONTAINING PROTEIN"/>
    <property type="match status" value="1"/>
</dbReference>
<proteinExistence type="predicted"/>
<sequence length="213" mass="23033">MDAIAGTGAAFVGQASTYFQVVASDLIGVMVEGGMTAISVGTAQNYILEPLLYSLDPDMDPADPQGITVVSWYCDVLEPPAPVDTACQNYRTATGSTLTIQGSSLTDGQTYIITVNLQKDSRTATATLQVTIQGVLVPVASILCNPSSVCYMRRDGYTALESSRISLQCKCDSCLTSAQYLWTISINDYRWPNEWRLLKSTDVMNDRSISKAN</sequence>
<keyword evidence="3" id="KW-0677">Repeat</keyword>
<keyword evidence="5" id="KW-0472">Membrane</keyword>
<comment type="subcellular location">
    <subcellularLocation>
        <location evidence="1">Membrane</location>
    </subcellularLocation>
</comment>
<evidence type="ECO:0000313" key="7">
    <source>
        <dbReference type="EMBL" id="GFN94977.1"/>
    </source>
</evidence>
<dbReference type="Proteomes" id="UP000735302">
    <property type="component" value="Unassembled WGS sequence"/>
</dbReference>
<name>A0AAV3ZK86_9GAST</name>
<dbReference type="GO" id="GO:0005261">
    <property type="term" value="F:monoatomic cation channel activity"/>
    <property type="evidence" value="ECO:0007669"/>
    <property type="project" value="TreeGrafter"/>
</dbReference>